<organism evidence="14 15">
    <name type="scientific">Fervidicella metallireducens AeB</name>
    <dbReference type="NCBI Taxonomy" id="1403537"/>
    <lineage>
        <taxon>Bacteria</taxon>
        <taxon>Bacillati</taxon>
        <taxon>Bacillota</taxon>
        <taxon>Clostridia</taxon>
        <taxon>Eubacteriales</taxon>
        <taxon>Clostridiaceae</taxon>
        <taxon>Fervidicella</taxon>
    </lineage>
</organism>
<dbReference type="PANTHER" id="PTHR47707">
    <property type="entry name" value="8-OXO-DGTP DIPHOSPHATASE"/>
    <property type="match status" value="1"/>
</dbReference>
<dbReference type="Proteomes" id="UP000019681">
    <property type="component" value="Unassembled WGS sequence"/>
</dbReference>
<name>A0A017RWT3_9CLOT</name>
<dbReference type="Pfam" id="PF00293">
    <property type="entry name" value="NUDIX"/>
    <property type="match status" value="1"/>
</dbReference>
<evidence type="ECO:0000313" key="15">
    <source>
        <dbReference type="Proteomes" id="UP000019681"/>
    </source>
</evidence>
<evidence type="ECO:0000256" key="1">
    <source>
        <dbReference type="ARBA" id="ARBA00001946"/>
    </source>
</evidence>
<dbReference type="GO" id="GO:0035539">
    <property type="term" value="F:8-oxo-7,8-dihydrodeoxyguanosine triphosphate pyrophosphatase activity"/>
    <property type="evidence" value="ECO:0007669"/>
    <property type="project" value="UniProtKB-EC"/>
</dbReference>
<dbReference type="InterPro" id="IPR015797">
    <property type="entry name" value="NUDIX_hydrolase-like_dom_sf"/>
</dbReference>
<dbReference type="EC" id="3.6.1.55" evidence="11"/>
<keyword evidence="9" id="KW-0234">DNA repair</keyword>
<dbReference type="InterPro" id="IPR047127">
    <property type="entry name" value="MutT-like"/>
</dbReference>
<evidence type="ECO:0000256" key="6">
    <source>
        <dbReference type="ARBA" id="ARBA00022763"/>
    </source>
</evidence>
<keyword evidence="15" id="KW-1185">Reference proteome</keyword>
<evidence type="ECO:0000256" key="10">
    <source>
        <dbReference type="ARBA" id="ARBA00035861"/>
    </source>
</evidence>
<dbReference type="InterPro" id="IPR020084">
    <property type="entry name" value="NUDIX_hydrolase_CS"/>
</dbReference>
<dbReference type="GO" id="GO:0044715">
    <property type="term" value="F:8-oxo-dGDP phosphatase activity"/>
    <property type="evidence" value="ECO:0007669"/>
    <property type="project" value="TreeGrafter"/>
</dbReference>
<dbReference type="GO" id="GO:0006260">
    <property type="term" value="P:DNA replication"/>
    <property type="evidence" value="ECO:0007669"/>
    <property type="project" value="UniProtKB-KW"/>
</dbReference>
<keyword evidence="8" id="KW-0460">Magnesium</keyword>
<proteinExistence type="inferred from homology"/>
<evidence type="ECO:0000256" key="3">
    <source>
        <dbReference type="ARBA" id="ARBA00022457"/>
    </source>
</evidence>
<reference evidence="14 15" key="1">
    <citation type="journal article" date="2014" name="Genome Announc.">
        <title>Draft Genome Sequence of Fervidicella metallireducens Strain AeBT, an Iron-Reducing Thermoanaerobe from the Great Artesian Basin.</title>
        <authorList>
            <person name="Patel B.K."/>
        </authorList>
    </citation>
    <scope>NUCLEOTIDE SEQUENCE [LARGE SCALE GENOMIC DNA]</scope>
    <source>
        <strain evidence="14 15">AeB</strain>
    </source>
</reference>
<keyword evidence="7 12" id="KW-0378">Hydrolase</keyword>
<dbReference type="STRING" id="1403537.Q428_04060"/>
<comment type="similarity">
    <text evidence="2 12">Belongs to the Nudix hydrolase family.</text>
</comment>
<feature type="domain" description="Nudix hydrolase" evidence="13">
    <location>
        <begin position="1"/>
        <end position="124"/>
    </location>
</feature>
<comment type="catalytic activity">
    <reaction evidence="10">
        <text>8-oxo-dGTP + H2O = 8-oxo-dGMP + diphosphate + H(+)</text>
        <dbReference type="Rhea" id="RHEA:31575"/>
        <dbReference type="ChEBI" id="CHEBI:15377"/>
        <dbReference type="ChEBI" id="CHEBI:15378"/>
        <dbReference type="ChEBI" id="CHEBI:33019"/>
        <dbReference type="ChEBI" id="CHEBI:63224"/>
        <dbReference type="ChEBI" id="CHEBI:77896"/>
        <dbReference type="EC" id="3.6.1.55"/>
    </reaction>
</comment>
<evidence type="ECO:0000256" key="11">
    <source>
        <dbReference type="ARBA" id="ARBA00038905"/>
    </source>
</evidence>
<dbReference type="Gene3D" id="3.90.79.10">
    <property type="entry name" value="Nucleoside Triphosphate Pyrophosphohydrolase"/>
    <property type="match status" value="1"/>
</dbReference>
<keyword evidence="6" id="KW-0227">DNA damage</keyword>
<dbReference type="GO" id="GO:0044716">
    <property type="term" value="F:8-oxo-GDP phosphatase activity"/>
    <property type="evidence" value="ECO:0007669"/>
    <property type="project" value="TreeGrafter"/>
</dbReference>
<comment type="caution">
    <text evidence="14">The sequence shown here is derived from an EMBL/GenBank/DDBJ whole genome shotgun (WGS) entry which is preliminary data.</text>
</comment>
<evidence type="ECO:0000256" key="4">
    <source>
        <dbReference type="ARBA" id="ARBA00022705"/>
    </source>
</evidence>
<dbReference type="GO" id="GO:0006281">
    <property type="term" value="P:DNA repair"/>
    <property type="evidence" value="ECO:0007669"/>
    <property type="project" value="UniProtKB-KW"/>
</dbReference>
<evidence type="ECO:0000313" key="14">
    <source>
        <dbReference type="EMBL" id="EYE89127.1"/>
    </source>
</evidence>
<evidence type="ECO:0000256" key="8">
    <source>
        <dbReference type="ARBA" id="ARBA00022842"/>
    </source>
</evidence>
<dbReference type="GO" id="GO:0046872">
    <property type="term" value="F:metal ion binding"/>
    <property type="evidence" value="ECO:0007669"/>
    <property type="project" value="UniProtKB-KW"/>
</dbReference>
<evidence type="ECO:0000259" key="13">
    <source>
        <dbReference type="PROSITE" id="PS51462"/>
    </source>
</evidence>
<dbReference type="InterPro" id="IPR020476">
    <property type="entry name" value="Nudix_hydrolase"/>
</dbReference>
<comment type="cofactor">
    <cofactor evidence="1">
        <name>Mg(2+)</name>
        <dbReference type="ChEBI" id="CHEBI:18420"/>
    </cofactor>
</comment>
<dbReference type="EMBL" id="AZQP01000008">
    <property type="protein sequence ID" value="EYE89127.1"/>
    <property type="molecule type" value="Genomic_DNA"/>
</dbReference>
<dbReference type="PROSITE" id="PS00893">
    <property type="entry name" value="NUDIX_BOX"/>
    <property type="match status" value="1"/>
</dbReference>
<keyword evidence="3" id="KW-0515">Mutator protein</keyword>
<dbReference type="PRINTS" id="PR00502">
    <property type="entry name" value="NUDIXFAMILY"/>
</dbReference>
<evidence type="ECO:0000256" key="5">
    <source>
        <dbReference type="ARBA" id="ARBA00022723"/>
    </source>
</evidence>
<dbReference type="CDD" id="cd03425">
    <property type="entry name" value="NUDIX_MutT_NudA_like"/>
    <property type="match status" value="1"/>
</dbReference>
<dbReference type="PANTHER" id="PTHR47707:SF1">
    <property type="entry name" value="NUDIX HYDROLASE FAMILY PROTEIN"/>
    <property type="match status" value="1"/>
</dbReference>
<dbReference type="InterPro" id="IPR000086">
    <property type="entry name" value="NUDIX_hydrolase_dom"/>
</dbReference>
<dbReference type="GO" id="GO:0008413">
    <property type="term" value="F:8-oxo-7,8-dihydroguanosine triphosphate pyrophosphatase activity"/>
    <property type="evidence" value="ECO:0007669"/>
    <property type="project" value="TreeGrafter"/>
</dbReference>
<sequence length="132" mass="15072">MKVTCAIIEKDGKILAAQRSEKMSLPLKWEFPGGKIENLEKPEECILREIKEELGIDLNIKYMLKSNTHCYGNRKIELIPFVCSIAGGDIILKEHKAVLWDFPLNLKNLDWAEADIPIYNQYLSLVKGQGLK</sequence>
<evidence type="ECO:0000256" key="2">
    <source>
        <dbReference type="ARBA" id="ARBA00005582"/>
    </source>
</evidence>
<dbReference type="AlphaFoldDB" id="A0A017RWT3"/>
<evidence type="ECO:0000256" key="12">
    <source>
        <dbReference type="RuleBase" id="RU003476"/>
    </source>
</evidence>
<protein>
    <recommendedName>
        <fullName evidence="11">8-oxo-dGTP diphosphatase</fullName>
        <ecNumber evidence="11">3.6.1.55</ecNumber>
    </recommendedName>
</protein>
<keyword evidence="4" id="KW-0235">DNA replication</keyword>
<gene>
    <name evidence="14" type="ORF">Q428_04060</name>
</gene>
<evidence type="ECO:0000256" key="7">
    <source>
        <dbReference type="ARBA" id="ARBA00022801"/>
    </source>
</evidence>
<dbReference type="PROSITE" id="PS51462">
    <property type="entry name" value="NUDIX"/>
    <property type="match status" value="1"/>
</dbReference>
<dbReference type="SUPFAM" id="SSF55811">
    <property type="entry name" value="Nudix"/>
    <property type="match status" value="1"/>
</dbReference>
<keyword evidence="5" id="KW-0479">Metal-binding</keyword>
<evidence type="ECO:0000256" key="9">
    <source>
        <dbReference type="ARBA" id="ARBA00023204"/>
    </source>
</evidence>
<accession>A0A017RWT3</accession>